<proteinExistence type="predicted"/>
<dbReference type="Gene3D" id="3.10.129.10">
    <property type="entry name" value="Hotdog Thioesterase"/>
    <property type="match status" value="1"/>
</dbReference>
<organism evidence="1">
    <name type="scientific">marine sediment metagenome</name>
    <dbReference type="NCBI Taxonomy" id="412755"/>
    <lineage>
        <taxon>unclassified sequences</taxon>
        <taxon>metagenomes</taxon>
        <taxon>ecological metagenomes</taxon>
    </lineage>
</organism>
<dbReference type="SUPFAM" id="SSF54637">
    <property type="entry name" value="Thioesterase/thiol ester dehydrase-isomerase"/>
    <property type="match status" value="1"/>
</dbReference>
<comment type="caution">
    <text evidence="1">The sequence shown here is derived from an EMBL/GenBank/DDBJ whole genome shotgun (WGS) entry which is preliminary data.</text>
</comment>
<accession>A0A0F9I520</accession>
<dbReference type="Pfam" id="PF22817">
    <property type="entry name" value="ApeP-like"/>
    <property type="match status" value="1"/>
</dbReference>
<dbReference type="InterPro" id="IPR029069">
    <property type="entry name" value="HotDog_dom_sf"/>
</dbReference>
<reference evidence="1" key="1">
    <citation type="journal article" date="2015" name="Nature">
        <title>Complex archaea that bridge the gap between prokaryotes and eukaryotes.</title>
        <authorList>
            <person name="Spang A."/>
            <person name="Saw J.H."/>
            <person name="Jorgensen S.L."/>
            <person name="Zaremba-Niedzwiedzka K."/>
            <person name="Martijn J."/>
            <person name="Lind A.E."/>
            <person name="van Eijk R."/>
            <person name="Schleper C."/>
            <person name="Guy L."/>
            <person name="Ettema T.J."/>
        </authorList>
    </citation>
    <scope>NUCLEOTIDE SEQUENCE</scope>
</reference>
<gene>
    <name evidence="1" type="ORF">LCGC14_1622470</name>
</gene>
<sequence length="160" mass="18061">MCKFTLDMKKARYNIDIKNFLPHREPMLMATVTPYLDEDSVITHFEIKENCIFLNPDGYLSETGLLENAAQASTAIVGQRFFEDDDLEGIGNSIVGYISAIKKAHIHELPKVKELLVTKASLVSRYDTGSMSMCTVTSSTFRNDDLIVDCTFNFLIHEVK</sequence>
<dbReference type="InterPro" id="IPR016776">
    <property type="entry name" value="ApeP-like_dehydratase"/>
</dbReference>
<dbReference type="EMBL" id="LAZR01013276">
    <property type="protein sequence ID" value="KKM22716.1"/>
    <property type="molecule type" value="Genomic_DNA"/>
</dbReference>
<name>A0A0F9I520_9ZZZZ</name>
<protein>
    <submittedName>
        <fullName evidence="1">Uncharacterized protein</fullName>
    </submittedName>
</protein>
<evidence type="ECO:0000313" key="1">
    <source>
        <dbReference type="EMBL" id="KKM22716.1"/>
    </source>
</evidence>
<dbReference type="AlphaFoldDB" id="A0A0F9I520"/>